<accession>A4RQB9</accession>
<evidence type="ECO:0000313" key="2">
    <source>
        <dbReference type="Proteomes" id="UP000001568"/>
    </source>
</evidence>
<evidence type="ECO:0000313" key="1">
    <source>
        <dbReference type="EMBL" id="ABO93650.1"/>
    </source>
</evidence>
<dbReference type="STRING" id="436017.A4RQB9"/>
<keyword evidence="2" id="KW-1185">Reference proteome</keyword>
<dbReference type="EMBL" id="CP000581">
    <property type="protein sequence ID" value="ABO93650.1"/>
    <property type="molecule type" value="Genomic_DNA"/>
</dbReference>
<sequence>MGGRRCFCSRSSPVGVGAPAPARRRRRCARAFGARVLFVLMLSGCGRASGASAARGRAAAATAETTTTTTPRVRASRVDVSHQRSDLGDFISDLRDNINRVENLFNAGKNAFNQVGAAFDDLSRDIQSFPGKVNGVKNEVGKLVGTIGDKVEGFLEEVYGKLFPTDAGSMVNDIAGKFSPTASLGEGRDGPYFEDTSAIGGLVRRLNQDVLRDDLRRVLYNDYASQLGAAHKRAAELGCSTLPANTTDGEAAKLGCTSIKSLSQVCYDAPMRDLFPESAFSQEYEMPWPKKLGSSPFSPAKFDVGFPVASWETCAGINKFNIPTKVATDLINAFRLFFGALFDGIQEGATEAATEAKNAIMVPVNAIDAQIAVINNHLKTAQDHMNSISRVFGGRRLLSEEDIAEHHHELRRHTEALAASIAHADFVYKSQMQRIEDQVLLGLEQIREVLILDPLLQDPKKMANFPDYGALLERRARKMGVEHDTAELGDAVEKLRSARRALTSAMAELKNTDLDIGVSSDLELTLEATLKGDAFVQGDFFESIMEKTKKPIENPTVIRKQVMGAYGFYVNLAFGVGFKLPYFAKADAEAKLRYGLSIPDMKIGIKSEKGQFSVYFNPPQPHLDEDGLEASVSAHLQVGAELEIPMVQIELCWAGAICSGPEVYFSQGAQVGLDMFAAAMNTPPPCFDGETTLATYFTDFDYPSKPATCSLTGSGMAAGVGAYYQVPKPDALVKLVTTISSPCEVDVPDVVLYKSSKEDGFFAQGEIFPPQCGADIEAGSEPPPDKCG</sequence>
<name>A4RQB9_OSTLU</name>
<dbReference type="KEGG" id="olu:OSTLU_23818"/>
<dbReference type="RefSeq" id="XP_001415358.1">
    <property type="nucleotide sequence ID" value="XM_001415321.1"/>
</dbReference>
<dbReference type="AlphaFoldDB" id="A4RQB9"/>
<organism evidence="1 2">
    <name type="scientific">Ostreococcus lucimarinus (strain CCE9901)</name>
    <dbReference type="NCBI Taxonomy" id="436017"/>
    <lineage>
        <taxon>Eukaryota</taxon>
        <taxon>Viridiplantae</taxon>
        <taxon>Chlorophyta</taxon>
        <taxon>Mamiellophyceae</taxon>
        <taxon>Mamiellales</taxon>
        <taxon>Bathycoccaceae</taxon>
        <taxon>Ostreococcus</taxon>
    </lineage>
</organism>
<dbReference type="OrthoDB" id="10629036at2759"/>
<reference evidence="1 2" key="1">
    <citation type="journal article" date="2007" name="Proc. Natl. Acad. Sci. U.S.A.">
        <title>The tiny eukaryote Ostreococcus provides genomic insights into the paradox of plankton speciation.</title>
        <authorList>
            <person name="Palenik B."/>
            <person name="Grimwood J."/>
            <person name="Aerts A."/>
            <person name="Rouze P."/>
            <person name="Salamov A."/>
            <person name="Putnam N."/>
            <person name="Dupont C."/>
            <person name="Jorgensen R."/>
            <person name="Derelle E."/>
            <person name="Rombauts S."/>
            <person name="Zhou K."/>
            <person name="Otillar R."/>
            <person name="Merchant S.S."/>
            <person name="Podell S."/>
            <person name="Gaasterland T."/>
            <person name="Napoli C."/>
            <person name="Gendler K."/>
            <person name="Manuell A."/>
            <person name="Tai V."/>
            <person name="Vallon O."/>
            <person name="Piganeau G."/>
            <person name="Jancek S."/>
            <person name="Heijde M."/>
            <person name="Jabbari K."/>
            <person name="Bowler C."/>
            <person name="Lohr M."/>
            <person name="Robbens S."/>
            <person name="Werner G."/>
            <person name="Dubchak I."/>
            <person name="Pazour G.J."/>
            <person name="Ren Q."/>
            <person name="Paulsen I."/>
            <person name="Delwiche C."/>
            <person name="Schmutz J."/>
            <person name="Rokhsar D."/>
            <person name="Van de Peer Y."/>
            <person name="Moreau H."/>
            <person name="Grigoriev I.V."/>
        </authorList>
    </citation>
    <scope>NUCLEOTIDE SEQUENCE [LARGE SCALE GENOMIC DNA]</scope>
    <source>
        <strain evidence="1 2">CCE9901</strain>
    </source>
</reference>
<dbReference type="GeneID" id="4999490"/>
<dbReference type="Gramene" id="ABO93650">
    <property type="protein sequence ID" value="ABO93650"/>
    <property type="gene ID" value="OSTLU_23818"/>
</dbReference>
<gene>
    <name evidence="1" type="ORF">OSTLU_23818</name>
</gene>
<dbReference type="HOGENOM" id="CLU_356176_0_0_1"/>
<dbReference type="Proteomes" id="UP000001568">
    <property type="component" value="Chromosome 1"/>
</dbReference>
<protein>
    <submittedName>
        <fullName evidence="1">Uncharacterized protein</fullName>
    </submittedName>
</protein>
<proteinExistence type="predicted"/>